<accession>A0A3E3JYQ9</accession>
<dbReference type="InterPro" id="IPR051685">
    <property type="entry name" value="Ycf3/AcsC/BcsC/TPR_MFPF"/>
</dbReference>
<organism evidence="4 5">
    <name type="scientific">Sellimonas intestinalis</name>
    <dbReference type="NCBI Taxonomy" id="1653434"/>
    <lineage>
        <taxon>Bacteria</taxon>
        <taxon>Bacillati</taxon>
        <taxon>Bacillota</taxon>
        <taxon>Clostridia</taxon>
        <taxon>Lachnospirales</taxon>
        <taxon>Lachnospiraceae</taxon>
        <taxon>Sellimonas</taxon>
    </lineage>
</organism>
<dbReference type="EMBL" id="QVLX01000011">
    <property type="protein sequence ID" value="RGE84856.1"/>
    <property type="molecule type" value="Genomic_DNA"/>
</dbReference>
<dbReference type="Proteomes" id="UP000261080">
    <property type="component" value="Unassembled WGS sequence"/>
</dbReference>
<dbReference type="Pfam" id="PF13432">
    <property type="entry name" value="TPR_16"/>
    <property type="match status" value="1"/>
</dbReference>
<dbReference type="RefSeq" id="WP_062304460.1">
    <property type="nucleotide sequence ID" value="NZ_CP173694.1"/>
</dbReference>
<protein>
    <submittedName>
        <fullName evidence="4">Tetratricopeptide repeat protein</fullName>
    </submittedName>
</protein>
<dbReference type="GeneID" id="97193524"/>
<dbReference type="PROSITE" id="PS51257">
    <property type="entry name" value="PROKAR_LIPOPROTEIN"/>
    <property type="match status" value="1"/>
</dbReference>
<dbReference type="Gene3D" id="1.25.40.10">
    <property type="entry name" value="Tetratricopeptide repeat domain"/>
    <property type="match status" value="1"/>
</dbReference>
<feature type="repeat" description="TPR" evidence="3">
    <location>
        <begin position="98"/>
        <end position="131"/>
    </location>
</feature>
<reference evidence="4 5" key="1">
    <citation type="submission" date="2018-08" db="EMBL/GenBank/DDBJ databases">
        <title>A genome reference for cultivated species of the human gut microbiota.</title>
        <authorList>
            <person name="Zou Y."/>
            <person name="Xue W."/>
            <person name="Luo G."/>
        </authorList>
    </citation>
    <scope>NUCLEOTIDE SEQUENCE [LARGE SCALE GENOMIC DNA]</scope>
    <source>
        <strain evidence="4 5">AF37-2AT</strain>
    </source>
</reference>
<name>A0A3E3JYQ9_9FIRM</name>
<proteinExistence type="predicted"/>
<evidence type="ECO:0000256" key="3">
    <source>
        <dbReference type="PROSITE-ProRule" id="PRU00339"/>
    </source>
</evidence>
<dbReference type="PROSITE" id="PS50293">
    <property type="entry name" value="TPR_REGION"/>
    <property type="match status" value="1"/>
</dbReference>
<evidence type="ECO:0000256" key="1">
    <source>
        <dbReference type="ARBA" id="ARBA00022737"/>
    </source>
</evidence>
<dbReference type="Pfam" id="PF13181">
    <property type="entry name" value="TPR_8"/>
    <property type="match status" value="1"/>
</dbReference>
<dbReference type="AlphaFoldDB" id="A0A3E3JYQ9"/>
<evidence type="ECO:0000313" key="4">
    <source>
        <dbReference type="EMBL" id="RGE84856.1"/>
    </source>
</evidence>
<keyword evidence="5" id="KW-1185">Reference proteome</keyword>
<keyword evidence="2 3" id="KW-0802">TPR repeat</keyword>
<gene>
    <name evidence="4" type="ORF">DW016_14345</name>
</gene>
<dbReference type="InterPro" id="IPR011990">
    <property type="entry name" value="TPR-like_helical_dom_sf"/>
</dbReference>
<dbReference type="SMART" id="SM00028">
    <property type="entry name" value="TPR"/>
    <property type="match status" value="3"/>
</dbReference>
<comment type="caution">
    <text evidence="4">The sequence shown here is derived from an EMBL/GenBank/DDBJ whole genome shotgun (WGS) entry which is preliminary data.</text>
</comment>
<dbReference type="PANTHER" id="PTHR44943:SF8">
    <property type="entry name" value="TPR REPEAT-CONTAINING PROTEIN MJ0263"/>
    <property type="match status" value="1"/>
</dbReference>
<dbReference type="OrthoDB" id="305319at2"/>
<evidence type="ECO:0000256" key="2">
    <source>
        <dbReference type="ARBA" id="ARBA00022803"/>
    </source>
</evidence>
<sequence>MKKEKGDRKMKKRFGLVAAGLLALTMAGCSTQIEKGTSLLKEEKYEEAAEVFEKASGKSSMEREAYRGLGISYFELGQYDKAASAFETALEKGVKKTPELYNLLGISYMKIGQYDKAAVSFENGSQMDGAGDQLKREMAYNEIFVLEKAGDYTKAKERADAYLQTWPDDEDVKKEAEFLETQAGNA</sequence>
<feature type="repeat" description="TPR" evidence="3">
    <location>
        <begin position="63"/>
        <end position="96"/>
    </location>
</feature>
<dbReference type="PANTHER" id="PTHR44943">
    <property type="entry name" value="CELLULOSE SYNTHASE OPERON PROTEIN C"/>
    <property type="match status" value="1"/>
</dbReference>
<dbReference type="SUPFAM" id="SSF48452">
    <property type="entry name" value="TPR-like"/>
    <property type="match status" value="1"/>
</dbReference>
<evidence type="ECO:0000313" key="5">
    <source>
        <dbReference type="Proteomes" id="UP000261080"/>
    </source>
</evidence>
<dbReference type="InterPro" id="IPR019734">
    <property type="entry name" value="TPR_rpt"/>
</dbReference>
<dbReference type="PROSITE" id="PS50005">
    <property type="entry name" value="TPR"/>
    <property type="match status" value="2"/>
</dbReference>
<keyword evidence="1" id="KW-0677">Repeat</keyword>
<dbReference type="InterPro" id="IPR006594">
    <property type="entry name" value="LisH"/>
</dbReference>
<dbReference type="PROSITE" id="PS50896">
    <property type="entry name" value="LISH"/>
    <property type="match status" value="1"/>
</dbReference>